<organism evidence="5 6">
    <name type="scientific">Clavelina lepadiformis</name>
    <name type="common">Light-bulb sea squirt</name>
    <name type="synonym">Ascidia lepadiformis</name>
    <dbReference type="NCBI Taxonomy" id="159417"/>
    <lineage>
        <taxon>Eukaryota</taxon>
        <taxon>Metazoa</taxon>
        <taxon>Chordata</taxon>
        <taxon>Tunicata</taxon>
        <taxon>Ascidiacea</taxon>
        <taxon>Aplousobranchia</taxon>
        <taxon>Clavelinidae</taxon>
        <taxon>Clavelina</taxon>
    </lineage>
</organism>
<evidence type="ECO:0000256" key="2">
    <source>
        <dbReference type="ARBA" id="ARBA00023186"/>
    </source>
</evidence>
<evidence type="ECO:0000256" key="1">
    <source>
        <dbReference type="ARBA" id="ARBA00010048"/>
    </source>
</evidence>
<gene>
    <name evidence="5" type="ORF">CVLEPA_LOCUS659</name>
</gene>
<comment type="function">
    <text evidence="3">Binds specifically to cytosolic chaperonin (c-CPN) and transfers target proteins to it. Binds to nascent polypeptide chain and promotes folding in an environment in which there are many competing pathways for nonnative proteins.</text>
</comment>
<dbReference type="InterPro" id="IPR004127">
    <property type="entry name" value="Prefoldin_subunit_alpha"/>
</dbReference>
<dbReference type="CDD" id="cd23156">
    <property type="entry name" value="Prefoldin_3"/>
    <property type="match status" value="1"/>
</dbReference>
<comment type="caution">
    <text evidence="5">The sequence shown here is derived from an EMBL/GenBank/DDBJ whole genome shotgun (WGS) entry which is preliminary data.</text>
</comment>
<dbReference type="Proteomes" id="UP001642483">
    <property type="component" value="Unassembled WGS sequence"/>
</dbReference>
<evidence type="ECO:0000256" key="3">
    <source>
        <dbReference type="PIRNR" id="PIRNR016396"/>
    </source>
</evidence>
<comment type="similarity">
    <text evidence="1 3">Belongs to the prefoldin subunit alpha family.</text>
</comment>
<keyword evidence="6" id="KW-1185">Reference proteome</keyword>
<dbReference type="InterPro" id="IPR016655">
    <property type="entry name" value="PFD3"/>
</dbReference>
<dbReference type="PIRSF" id="PIRSF016396">
    <property type="entry name" value="Prefoldin_subunit_3"/>
    <property type="match status" value="1"/>
</dbReference>
<comment type="subunit">
    <text evidence="3">Heterohexamer of two PFD-alpha type and four PFD-beta type subunits.</text>
</comment>
<dbReference type="PANTHER" id="PTHR12409:SF0">
    <property type="entry name" value="PREFOLDIN SUBUNIT 3"/>
    <property type="match status" value="1"/>
</dbReference>
<evidence type="ECO:0000256" key="4">
    <source>
        <dbReference type="SAM" id="Coils"/>
    </source>
</evidence>
<accession>A0ABP0EZL6</accession>
<keyword evidence="4" id="KW-0175">Coiled coil</keyword>
<proteinExistence type="inferred from homology"/>
<dbReference type="PANTHER" id="PTHR12409">
    <property type="entry name" value="PREFOLDIN SUBUNIT 3"/>
    <property type="match status" value="1"/>
</dbReference>
<dbReference type="InterPro" id="IPR009053">
    <property type="entry name" value="Prefoldin"/>
</dbReference>
<name>A0ABP0EZL6_CLALP</name>
<dbReference type="Pfam" id="PF02996">
    <property type="entry name" value="Prefoldin"/>
    <property type="match status" value="1"/>
</dbReference>
<dbReference type="Gene3D" id="1.10.287.370">
    <property type="match status" value="1"/>
</dbReference>
<dbReference type="SUPFAM" id="SSF46579">
    <property type="entry name" value="Prefoldin"/>
    <property type="match status" value="1"/>
</dbReference>
<evidence type="ECO:0000313" key="6">
    <source>
        <dbReference type="Proteomes" id="UP001642483"/>
    </source>
</evidence>
<keyword evidence="2 3" id="KW-0143">Chaperone</keyword>
<feature type="coiled-coil region" evidence="4">
    <location>
        <begin position="40"/>
        <end position="81"/>
    </location>
</feature>
<evidence type="ECO:0000313" key="5">
    <source>
        <dbReference type="EMBL" id="CAK8671610.1"/>
    </source>
</evidence>
<sequence length="188" mass="21399">MGDEKESAAKAHLGIPEAVFVEDVDKYMKEHEPATAEDMLKKLDENYQKYKLMEVNLTEKKRRLKQQIPDLKDTLDILKHLHSKKDSTKPMATKFLLSGALHAKATVPPTDQVCLWLGANVMLTYSTQEALDLISKNYTTAVKNLAAVNGDLGFLRDQFTTTEVTMARLYNWDVKQRRLAKEKDETAK</sequence>
<reference evidence="5 6" key="1">
    <citation type="submission" date="2024-02" db="EMBL/GenBank/DDBJ databases">
        <authorList>
            <person name="Daric V."/>
            <person name="Darras S."/>
        </authorList>
    </citation>
    <scope>NUCLEOTIDE SEQUENCE [LARGE SCALE GENOMIC DNA]</scope>
</reference>
<protein>
    <recommendedName>
        <fullName evidence="3">Prefoldin subunit 3</fullName>
    </recommendedName>
</protein>
<dbReference type="EMBL" id="CAWYQH010000001">
    <property type="protein sequence ID" value="CAK8671610.1"/>
    <property type="molecule type" value="Genomic_DNA"/>
</dbReference>